<dbReference type="Pfam" id="PF13182">
    <property type="entry name" value="DUF4007"/>
    <property type="match status" value="1"/>
</dbReference>
<gene>
    <name evidence="2" type="ORF">METZ01_LOCUS446465</name>
</gene>
<dbReference type="InterPro" id="IPR025248">
    <property type="entry name" value="DUF4007"/>
</dbReference>
<name>A0A382ZDP6_9ZZZZ</name>
<sequence length="245" mass="28136">MKFNKNRVSFGRHETFPLRYSWLTKGFQSIVNNPKIFNSDEATIELGVGKNMVNSIRFWLLASKLIKDSKNGFQPTEIGNLIFDVKKGFDPFLEDEATIWLIHWLICTNPGMATAWFWFFNRFHKPEFSIEESAVSLIEFANQSIHTKYASTTLKGDIAILLRMYSRSRGNTRTSLEDAIDSPLSLLRLISQAPGGRNYFSYPEERFDIPLGIFGFAVLQLLENLEIKTIPIMELMYSKTESPSV</sequence>
<feature type="non-terminal residue" evidence="2">
    <location>
        <position position="245"/>
    </location>
</feature>
<dbReference type="EMBL" id="UINC01183058">
    <property type="protein sequence ID" value="SVD93611.1"/>
    <property type="molecule type" value="Genomic_DNA"/>
</dbReference>
<dbReference type="AlphaFoldDB" id="A0A382ZDP6"/>
<reference evidence="2" key="1">
    <citation type="submission" date="2018-05" db="EMBL/GenBank/DDBJ databases">
        <authorList>
            <person name="Lanie J.A."/>
            <person name="Ng W.-L."/>
            <person name="Kazmierczak K.M."/>
            <person name="Andrzejewski T.M."/>
            <person name="Davidsen T.M."/>
            <person name="Wayne K.J."/>
            <person name="Tettelin H."/>
            <person name="Glass J.I."/>
            <person name="Rusch D."/>
            <person name="Podicherti R."/>
            <person name="Tsui H.-C.T."/>
            <person name="Winkler M.E."/>
        </authorList>
    </citation>
    <scope>NUCLEOTIDE SEQUENCE</scope>
</reference>
<evidence type="ECO:0000313" key="2">
    <source>
        <dbReference type="EMBL" id="SVD93611.1"/>
    </source>
</evidence>
<accession>A0A382ZDP6</accession>
<feature type="domain" description="DUF4007" evidence="1">
    <location>
        <begin position="10"/>
        <end position="241"/>
    </location>
</feature>
<proteinExistence type="predicted"/>
<evidence type="ECO:0000259" key="1">
    <source>
        <dbReference type="Pfam" id="PF13182"/>
    </source>
</evidence>
<protein>
    <recommendedName>
        <fullName evidence="1">DUF4007 domain-containing protein</fullName>
    </recommendedName>
</protein>
<organism evidence="2">
    <name type="scientific">marine metagenome</name>
    <dbReference type="NCBI Taxonomy" id="408172"/>
    <lineage>
        <taxon>unclassified sequences</taxon>
        <taxon>metagenomes</taxon>
        <taxon>ecological metagenomes</taxon>
    </lineage>
</organism>